<comment type="caution">
    <text evidence="1">The sequence shown here is derived from an EMBL/GenBank/DDBJ whole genome shotgun (WGS) entry which is preliminary data.</text>
</comment>
<reference evidence="1 2" key="1">
    <citation type="journal article" date="2024" name="Ann. Entomol. Soc. Am.">
        <title>Genomic analyses of the southern and eastern yellowjacket wasps (Hymenoptera: Vespidae) reveal evolutionary signatures of social life.</title>
        <authorList>
            <person name="Catto M.A."/>
            <person name="Caine P.B."/>
            <person name="Orr S.E."/>
            <person name="Hunt B.G."/>
            <person name="Goodisman M.A.D."/>
        </authorList>
    </citation>
    <scope>NUCLEOTIDE SEQUENCE [LARGE SCALE GENOMIC DNA]</scope>
    <source>
        <strain evidence="1">232</strain>
        <tissue evidence="1">Head and thorax</tissue>
    </source>
</reference>
<accession>A0ABD2CPF3</accession>
<dbReference type="AlphaFoldDB" id="A0ABD2CPF3"/>
<gene>
    <name evidence="1" type="ORF">V1477_005368</name>
</gene>
<organism evidence="1 2">
    <name type="scientific">Vespula maculifrons</name>
    <name type="common">Eastern yellow jacket</name>
    <name type="synonym">Wasp</name>
    <dbReference type="NCBI Taxonomy" id="7453"/>
    <lineage>
        <taxon>Eukaryota</taxon>
        <taxon>Metazoa</taxon>
        <taxon>Ecdysozoa</taxon>
        <taxon>Arthropoda</taxon>
        <taxon>Hexapoda</taxon>
        <taxon>Insecta</taxon>
        <taxon>Pterygota</taxon>
        <taxon>Neoptera</taxon>
        <taxon>Endopterygota</taxon>
        <taxon>Hymenoptera</taxon>
        <taxon>Apocrita</taxon>
        <taxon>Aculeata</taxon>
        <taxon>Vespoidea</taxon>
        <taxon>Vespidae</taxon>
        <taxon>Vespinae</taxon>
        <taxon>Vespula</taxon>
    </lineage>
</organism>
<name>A0ABD2CPF3_VESMC</name>
<proteinExistence type="predicted"/>
<sequence>MIRRVGGLRKVILEKYCMRICRPSLNSRIPPMDLSLHHYIYNDSSLENASIEKREVDALLDTYTSC</sequence>
<evidence type="ECO:0000313" key="2">
    <source>
        <dbReference type="Proteomes" id="UP001607303"/>
    </source>
</evidence>
<protein>
    <submittedName>
        <fullName evidence="1">Uncharacterized protein</fullName>
    </submittedName>
</protein>
<dbReference type="EMBL" id="JAYRBN010000037">
    <property type="protein sequence ID" value="KAL2746998.1"/>
    <property type="molecule type" value="Genomic_DNA"/>
</dbReference>
<keyword evidence="2" id="KW-1185">Reference proteome</keyword>
<evidence type="ECO:0000313" key="1">
    <source>
        <dbReference type="EMBL" id="KAL2746998.1"/>
    </source>
</evidence>
<dbReference type="Proteomes" id="UP001607303">
    <property type="component" value="Unassembled WGS sequence"/>
</dbReference>